<keyword evidence="1" id="KW-0472">Membrane</keyword>
<sequence length="321" mass="37036">MGIKYTFKSAGKYEVELMEDELIIRNQGALSKNEEIIKYKDIEVINFKDNGMTQGYVRFARKGEKLETNTFKALQSKNAVVFSNAEEEEQAKTIKDYVEKNMKATEQENIIESRDANIEKEELVKGKASYQEEKKEKKKININIIVGLIFFIIIIAFLINLFTGDKDNSKKDEKDVAKIEQVKNDKNLAISKNGKFEADINEKLKEYSDNLIKVSYGEEKNELIFQFNLTGNLTQKMMITKAYSDAKSSIERVIKDYPDKINNYKFKFFSDAQDTYGKESNQAVLTFEYSKGTIDKIVWDKITIEDFSSLADNVWESTALE</sequence>
<name>A0AB74QGU0_CLODI</name>
<proteinExistence type="predicted"/>
<organism evidence="2 3">
    <name type="scientific">Clostridioides difficile</name>
    <name type="common">Peptoclostridium difficile</name>
    <dbReference type="NCBI Taxonomy" id="1496"/>
    <lineage>
        <taxon>Bacteria</taxon>
        <taxon>Bacillati</taxon>
        <taxon>Bacillota</taxon>
        <taxon>Clostridia</taxon>
        <taxon>Peptostreptococcales</taxon>
        <taxon>Peptostreptococcaceae</taxon>
        <taxon>Clostridioides</taxon>
    </lineage>
</organism>
<reference evidence="2 3" key="1">
    <citation type="submission" date="2019-02" db="EMBL/GenBank/DDBJ databases">
        <authorList>
            <consortium name="Pathogen Informatics"/>
        </authorList>
    </citation>
    <scope>NUCLEOTIDE SEQUENCE [LARGE SCALE GENOMIC DNA]</scope>
    <source>
        <strain evidence="3">clo34</strain>
    </source>
</reference>
<evidence type="ECO:0008006" key="4">
    <source>
        <dbReference type="Google" id="ProtNLM"/>
    </source>
</evidence>
<keyword evidence="1" id="KW-0812">Transmembrane</keyword>
<dbReference type="RefSeq" id="WP_109277247.1">
    <property type="nucleotide sequence ID" value="NZ_CAADAN010000027.1"/>
</dbReference>
<dbReference type="Proteomes" id="UP000411588">
    <property type="component" value="Unassembled WGS sequence"/>
</dbReference>
<evidence type="ECO:0000313" key="3">
    <source>
        <dbReference type="Proteomes" id="UP000411588"/>
    </source>
</evidence>
<gene>
    <name evidence="2" type="ORF">SAMEA1402399_04063</name>
</gene>
<dbReference type="AlphaFoldDB" id="A0AB74QGU0"/>
<accession>A0AB74QGU0</accession>
<comment type="caution">
    <text evidence="2">The sequence shown here is derived from an EMBL/GenBank/DDBJ whole genome shotgun (WGS) entry which is preliminary data.</text>
</comment>
<dbReference type="EMBL" id="CAADAN010000027">
    <property type="protein sequence ID" value="VFD36617.1"/>
    <property type="molecule type" value="Genomic_DNA"/>
</dbReference>
<evidence type="ECO:0000256" key="1">
    <source>
        <dbReference type="SAM" id="Phobius"/>
    </source>
</evidence>
<keyword evidence="1" id="KW-1133">Transmembrane helix</keyword>
<protein>
    <recommendedName>
        <fullName evidence="4">DUF4367 domain-containing protein</fullName>
    </recommendedName>
</protein>
<evidence type="ECO:0000313" key="2">
    <source>
        <dbReference type="EMBL" id="VFD36617.1"/>
    </source>
</evidence>
<feature type="transmembrane region" description="Helical" evidence="1">
    <location>
        <begin position="140"/>
        <end position="162"/>
    </location>
</feature>